<feature type="compositionally biased region" description="Basic and acidic residues" evidence="1">
    <location>
        <begin position="28"/>
        <end position="39"/>
    </location>
</feature>
<accession>A0AAF0YV28</accession>
<feature type="region of interest" description="Disordered" evidence="1">
    <location>
        <begin position="1"/>
        <end position="63"/>
    </location>
</feature>
<reference evidence="3" key="1">
    <citation type="submission" date="2017-12" db="EMBL/GenBank/DDBJ databases">
        <authorList>
            <person name="Thomas-White K."/>
            <person name="Wolfe A.J."/>
        </authorList>
    </citation>
    <scope>NUCLEOTIDE SEQUENCE</scope>
    <source>
        <strain evidence="3">UMB0763</strain>
    </source>
</reference>
<evidence type="ECO:0000256" key="2">
    <source>
        <dbReference type="SAM" id="Phobius"/>
    </source>
</evidence>
<dbReference type="EMBL" id="CP136958">
    <property type="protein sequence ID" value="WOT01673.1"/>
    <property type="molecule type" value="Genomic_DNA"/>
</dbReference>
<feature type="transmembrane region" description="Helical" evidence="2">
    <location>
        <begin position="77"/>
        <end position="98"/>
    </location>
</feature>
<feature type="compositionally biased region" description="Polar residues" evidence="1">
    <location>
        <begin position="8"/>
        <end position="25"/>
    </location>
</feature>
<keyword evidence="2" id="KW-0472">Membrane</keyword>
<reference evidence="3" key="2">
    <citation type="submission" date="2023-10" db="EMBL/GenBank/DDBJ databases">
        <authorList>
            <person name="Choi B."/>
        </authorList>
    </citation>
    <scope>NUCLEOTIDE SEQUENCE</scope>
    <source>
        <strain evidence="3">UMB0763</strain>
    </source>
</reference>
<organism evidence="3 4">
    <name type="scientific">Corynebacterium pyruviciproducens</name>
    <dbReference type="NCBI Taxonomy" id="598660"/>
    <lineage>
        <taxon>Bacteria</taxon>
        <taxon>Bacillati</taxon>
        <taxon>Actinomycetota</taxon>
        <taxon>Actinomycetes</taxon>
        <taxon>Mycobacteriales</taxon>
        <taxon>Corynebacteriaceae</taxon>
        <taxon>Corynebacterium</taxon>
    </lineage>
</organism>
<keyword evidence="2" id="KW-0812">Transmembrane</keyword>
<proteinExistence type="predicted"/>
<protein>
    <submittedName>
        <fullName evidence="3">Uncharacterized protein</fullName>
    </submittedName>
</protein>
<sequence length="147" mass="15874">MTDKHNLNPENGGSHSFGNDETSVTPEFHTEEAPSRVEKVVPAQASEVERSTNQPIVEAHRERPQRLVEDTAKSGSALPWIIGVIVVVLLAILLWWLLGGQKDDAPAEPATTTVDVTTEVTETVPQETETVDVTTLVTETAAPTPAQ</sequence>
<keyword evidence="2" id="KW-1133">Transmembrane helix</keyword>
<evidence type="ECO:0000256" key="1">
    <source>
        <dbReference type="SAM" id="MobiDB-lite"/>
    </source>
</evidence>
<evidence type="ECO:0000313" key="4">
    <source>
        <dbReference type="Proteomes" id="UP000234560"/>
    </source>
</evidence>
<dbReference type="Proteomes" id="UP000234560">
    <property type="component" value="Chromosome"/>
</dbReference>
<evidence type="ECO:0000313" key="3">
    <source>
        <dbReference type="EMBL" id="WOT01673.1"/>
    </source>
</evidence>
<gene>
    <name evidence="3" type="ORF">CYJ47_10405</name>
</gene>
<dbReference type="AlphaFoldDB" id="A0AAF0YV28"/>
<dbReference type="RefSeq" id="WP_101677701.1">
    <property type="nucleotide sequence ID" value="NZ_CAMYCO010000019.1"/>
</dbReference>
<name>A0AAF0YV28_9CORY</name>
<dbReference type="KEGG" id="cpyr:CYJ47_10405"/>